<evidence type="ECO:0000313" key="3">
    <source>
        <dbReference type="Proteomes" id="UP001495147"/>
    </source>
</evidence>
<feature type="chain" id="PRO_5045846105" evidence="1">
    <location>
        <begin position="21"/>
        <end position="220"/>
    </location>
</feature>
<dbReference type="Proteomes" id="UP001495147">
    <property type="component" value="Unassembled WGS sequence"/>
</dbReference>
<sequence length="220" mass="23010">MDYRSLFVVPLAALALGASSAESYRVPQGWQAGASFTWPASTTYLTGVAPEADTPGQRVLTVKSVGKRQGSELGALWQSVNGYSGKRVRFSAQVKTEGIDTWAGLVVRDGYLPLNLLPIDISEPEPAANAGSAGCPDWCEVSVVADIPAGGWGAATLGLALLGNGQVWARGFKLEVVGPEVPLSTHRFAAEATAKVRAEIAQKSAADTNTPKPPKNLGLH</sequence>
<feature type="signal peptide" evidence="1">
    <location>
        <begin position="1"/>
        <end position="20"/>
    </location>
</feature>
<organism evidence="2 3">
    <name type="scientific">Roseateles paludis</name>
    <dbReference type="NCBI Taxonomy" id="3145238"/>
    <lineage>
        <taxon>Bacteria</taxon>
        <taxon>Pseudomonadati</taxon>
        <taxon>Pseudomonadota</taxon>
        <taxon>Betaproteobacteria</taxon>
        <taxon>Burkholderiales</taxon>
        <taxon>Sphaerotilaceae</taxon>
        <taxon>Roseateles</taxon>
    </lineage>
</organism>
<name>A0ABV0G7H9_9BURK</name>
<dbReference type="EMBL" id="JBDPZD010000009">
    <property type="protein sequence ID" value="MEO3693679.1"/>
    <property type="molecule type" value="Genomic_DNA"/>
</dbReference>
<keyword evidence="3" id="KW-1185">Reference proteome</keyword>
<evidence type="ECO:0000256" key="1">
    <source>
        <dbReference type="SAM" id="SignalP"/>
    </source>
</evidence>
<reference evidence="2 3" key="1">
    <citation type="submission" date="2024-05" db="EMBL/GenBank/DDBJ databases">
        <title>Roseateles sp. DJS-2-20 16S ribosomal RNA gene Genome sequencing and assembly.</title>
        <authorList>
            <person name="Woo H."/>
        </authorList>
    </citation>
    <scope>NUCLEOTIDE SEQUENCE [LARGE SCALE GENOMIC DNA]</scope>
    <source>
        <strain evidence="2 3">DJS-2-20</strain>
    </source>
</reference>
<protein>
    <submittedName>
        <fullName evidence="2">Uncharacterized protein</fullName>
    </submittedName>
</protein>
<gene>
    <name evidence="2" type="ORF">ABDJ85_19570</name>
</gene>
<keyword evidence="1" id="KW-0732">Signal</keyword>
<evidence type="ECO:0000313" key="2">
    <source>
        <dbReference type="EMBL" id="MEO3693679.1"/>
    </source>
</evidence>
<dbReference type="Gene3D" id="2.60.120.260">
    <property type="entry name" value="Galactose-binding domain-like"/>
    <property type="match status" value="1"/>
</dbReference>
<dbReference type="RefSeq" id="WP_347706489.1">
    <property type="nucleotide sequence ID" value="NZ_JBDPZD010000009.1"/>
</dbReference>
<comment type="caution">
    <text evidence="2">The sequence shown here is derived from an EMBL/GenBank/DDBJ whole genome shotgun (WGS) entry which is preliminary data.</text>
</comment>
<proteinExistence type="predicted"/>
<accession>A0ABV0G7H9</accession>